<proteinExistence type="predicted"/>
<dbReference type="EMBL" id="LAVV01012606">
    <property type="protein sequence ID" value="KNZ46511.1"/>
    <property type="molecule type" value="Genomic_DNA"/>
</dbReference>
<keyword evidence="1" id="KW-0472">Membrane</keyword>
<reference evidence="2 3" key="1">
    <citation type="submission" date="2015-08" db="EMBL/GenBank/DDBJ databases">
        <title>Next Generation Sequencing and Analysis of the Genome of Puccinia sorghi L Schw, the Causal Agent of Maize Common Rust.</title>
        <authorList>
            <person name="Rochi L."/>
            <person name="Burguener G."/>
            <person name="Darino M."/>
            <person name="Turjanski A."/>
            <person name="Kreff E."/>
            <person name="Dieguez M.J."/>
            <person name="Sacco F."/>
        </authorList>
    </citation>
    <scope>NUCLEOTIDE SEQUENCE [LARGE SCALE GENOMIC DNA]</scope>
    <source>
        <strain evidence="2 3">RO10H11247</strain>
    </source>
</reference>
<evidence type="ECO:0000313" key="3">
    <source>
        <dbReference type="Proteomes" id="UP000037035"/>
    </source>
</evidence>
<sequence>MYTCATSSSLTDLFPCLAPQKVHYQSGFMQPTQHTRKDLVGQKVQGHSGILSQVASQRHDLLDSQGFDIKMVQMMLSNSQRMEVCFELNRTKLRKKKKWTERKTSCMTGSHYRMISSDFEDKTQQQRKKKKSVYWEWKIRIRDLQSDINQVYSALNKECESPYFTLVLLDATVLRFFFFFSVSYIYISIINLCVVLFCLEEEDKKCDDYNVDFSELLSQQFFRRRRMPHRTTGYTLSHKKKKKNCGPALVLIVNPTLLRTVKSSLAISPSGHAALSSLFSRTDNELSYEPITSLDVHIPRPLPPKKNKQKNSTYFNYSLSPLFRKVKLSIKTHTSQLKLFSQQLAHQDRPLLWSSPRGGYRIKTASLGESKIQFDLILCSLCFLFFFVQSIDSLYGMHFLLPFPYVINMYSFLVLFCIWDIRDDLIVVNLESKTKPSLCLGGLSDTRVDCQDPPVRVESLVAETVVGTNMATLYNYFQTNIHLRPRLLSNNVDTEKQSLVSHYLAQNVLGGGPACQLTYYHGCAAGVSLALFCVHSLQSQPCYSHLNQPKSPKSTQQVYHVQCCHFSSKKPLILLQGDFASACNTVRTFFQDQMANRHVAIMSHPATEWIQFSSLMVHKPCSLEKMKELHPLASPTTSWKAQLNLSIFQVKNFGEEREILSTEYLGKELKVSQEKIRLKLDAFITSAELSLDNWLFCRNIQCLVEIHGLLMNQLLFEAEPLSLCDNLPSITYICAHKSPQDQSELPRHFLQIRKGRKCLFKKKKKKAFCFISFFYFFFWRRKKIRNKSLIQQLNLMLSTFFFFDEIGKYHFHLKKSSQILINRLTPTLHIHMLDHFPDKITSPTCPNCQSHEFWTFPSLALHLEIVEMFVILCWYPSHLQTPILHAIIIQKINFEYRQCEERLTLVFELGGTSGEDNGSQAIIANFGAMKEFGLCSTATYVMAACGSCWKKMDGDYERSIIIRSKVSATILVNPPGCTIKSPPIPFRPSHTSSKFLLVGDHIAGTQVPLNPPNCPMMIFDSCSFLVEVPRRPPQLVAVGRVHSGRCSSVNNIFRLFRAYHLNTAAVNRFLFQHDFPSRDPLNLIFLDPHGGNLIIEKVKKRSDMFARLLPFNFPPLPRRSFSKQNPIPAHTLLLSPCLLYFQLSTDSVSFGTGCHEMTAHRCDSPLEIIWRIGSVHAPPFILMHTSVYIIYNIMFIGGNLRKFMAHYMRHAEAGKRRNQNLEHLLPFFTSFPQRKVYHQTPLFGDQSSFIYLLMGCMHSSHSTIPPNITLCVCGQSIWTVKTLPNPQYLRSTASSRLPACFNLPFLFLRPGNFSYTELTLQPLFTIISSIGPFLLSATPHKIDTYPKGIYNRPSDTSTYNKSIKFWSPVTQSNSSFLNRPTVQSNMVGLAHADLKLLKLSNRSRNLDPDQSSRTSNDMFIFYYSALPLFF</sequence>
<organism evidence="2 3">
    <name type="scientific">Puccinia sorghi</name>
    <dbReference type="NCBI Taxonomy" id="27349"/>
    <lineage>
        <taxon>Eukaryota</taxon>
        <taxon>Fungi</taxon>
        <taxon>Dikarya</taxon>
        <taxon>Basidiomycota</taxon>
        <taxon>Pucciniomycotina</taxon>
        <taxon>Pucciniomycetes</taxon>
        <taxon>Pucciniales</taxon>
        <taxon>Pucciniaceae</taxon>
        <taxon>Puccinia</taxon>
    </lineage>
</organism>
<comment type="caution">
    <text evidence="2">The sequence shown here is derived from an EMBL/GenBank/DDBJ whole genome shotgun (WGS) entry which is preliminary data.</text>
</comment>
<keyword evidence="1" id="KW-1133">Transmembrane helix</keyword>
<name>A0A0L6UDC2_9BASI</name>
<feature type="transmembrane region" description="Helical" evidence="1">
    <location>
        <begin position="176"/>
        <end position="199"/>
    </location>
</feature>
<keyword evidence="1" id="KW-0812">Transmembrane</keyword>
<dbReference type="Proteomes" id="UP000037035">
    <property type="component" value="Unassembled WGS sequence"/>
</dbReference>
<keyword evidence="3" id="KW-1185">Reference proteome</keyword>
<evidence type="ECO:0000313" key="2">
    <source>
        <dbReference type="EMBL" id="KNZ46511.1"/>
    </source>
</evidence>
<protein>
    <submittedName>
        <fullName evidence="2">Uncharacterized protein</fullName>
    </submittedName>
</protein>
<gene>
    <name evidence="2" type="ORF">VP01_71g4</name>
</gene>
<accession>A0A0L6UDC2</accession>
<feature type="transmembrane region" description="Helical" evidence="1">
    <location>
        <begin position="403"/>
        <end position="421"/>
    </location>
</feature>
<evidence type="ECO:0000256" key="1">
    <source>
        <dbReference type="SAM" id="Phobius"/>
    </source>
</evidence>
<dbReference type="VEuPathDB" id="FungiDB:VP01_71g4"/>